<accession>A0A151K179</accession>
<organism evidence="2 3">
    <name type="scientific">Trachymyrmex septentrionalis</name>
    <dbReference type="NCBI Taxonomy" id="34720"/>
    <lineage>
        <taxon>Eukaryota</taxon>
        <taxon>Metazoa</taxon>
        <taxon>Ecdysozoa</taxon>
        <taxon>Arthropoda</taxon>
        <taxon>Hexapoda</taxon>
        <taxon>Insecta</taxon>
        <taxon>Pterygota</taxon>
        <taxon>Neoptera</taxon>
        <taxon>Endopterygota</taxon>
        <taxon>Hymenoptera</taxon>
        <taxon>Apocrita</taxon>
        <taxon>Aculeata</taxon>
        <taxon>Formicoidea</taxon>
        <taxon>Formicidae</taxon>
        <taxon>Myrmicinae</taxon>
        <taxon>Trachymyrmex</taxon>
    </lineage>
</organism>
<proteinExistence type="predicted"/>
<dbReference type="Proteomes" id="UP000078541">
    <property type="component" value="Unassembled WGS sequence"/>
</dbReference>
<evidence type="ECO:0000256" key="1">
    <source>
        <dbReference type="SAM" id="MobiDB-lite"/>
    </source>
</evidence>
<dbReference type="PANTHER" id="PTHR38681">
    <property type="entry name" value="RETROVIRUS-RELATED POL POLYPROTEIN FROM TRANSPOSON 412-LIKE PROTEIN-RELATED"/>
    <property type="match status" value="1"/>
</dbReference>
<dbReference type="AlphaFoldDB" id="A0A151K179"/>
<feature type="region of interest" description="Disordered" evidence="1">
    <location>
        <begin position="84"/>
        <end position="119"/>
    </location>
</feature>
<name>A0A151K179_9HYME</name>
<feature type="compositionally biased region" description="Polar residues" evidence="1">
    <location>
        <begin position="92"/>
        <end position="107"/>
    </location>
</feature>
<gene>
    <name evidence="2" type="ORF">ALC56_01077</name>
</gene>
<dbReference type="EMBL" id="KQ981218">
    <property type="protein sequence ID" value="KYN44479.1"/>
    <property type="molecule type" value="Genomic_DNA"/>
</dbReference>
<evidence type="ECO:0000313" key="3">
    <source>
        <dbReference type="Proteomes" id="UP000078541"/>
    </source>
</evidence>
<keyword evidence="3" id="KW-1185">Reference proteome</keyword>
<dbReference type="STRING" id="34720.A0A151K179"/>
<sequence>MEASWHGERRPFIYKDLTTTERVFVRHDASKTTLQSTYDGPYSAISRGEKSFVVLVHGRNTTISINHLKLAYIIAGKSEREGMPGCVDRPFGQNNNTQDVASRNLPPSSDRLGAGTTRSGRRVRFPDCFQAGLR</sequence>
<protein>
    <submittedName>
        <fullName evidence="2">Uncharacterized protein</fullName>
    </submittedName>
</protein>
<reference evidence="2 3" key="1">
    <citation type="submission" date="2016-03" db="EMBL/GenBank/DDBJ databases">
        <title>Trachymyrmex septentrionalis WGS genome.</title>
        <authorList>
            <person name="Nygaard S."/>
            <person name="Hu H."/>
            <person name="Boomsma J."/>
            <person name="Zhang G."/>
        </authorList>
    </citation>
    <scope>NUCLEOTIDE SEQUENCE [LARGE SCALE GENOMIC DNA]</scope>
    <source>
        <strain evidence="2">Tsep2-gDNA-1</strain>
        <tissue evidence="2">Whole body</tissue>
    </source>
</reference>
<dbReference type="PANTHER" id="PTHR38681:SF1">
    <property type="entry name" value="RETROVIRUS-RELATED POL POLYPROTEIN FROM TRANSPOSON 412-LIKE PROTEIN"/>
    <property type="match status" value="1"/>
</dbReference>
<evidence type="ECO:0000313" key="2">
    <source>
        <dbReference type="EMBL" id="KYN44479.1"/>
    </source>
</evidence>